<name>A0A6I4HY18_9SPHI</name>
<dbReference type="AlphaFoldDB" id="A0A6I4HY18"/>
<keyword evidence="2" id="KW-1185">Reference proteome</keyword>
<organism evidence="1 2">
    <name type="scientific">Mucilaginibacter ginkgonis</name>
    <dbReference type="NCBI Taxonomy" id="2682091"/>
    <lineage>
        <taxon>Bacteria</taxon>
        <taxon>Pseudomonadati</taxon>
        <taxon>Bacteroidota</taxon>
        <taxon>Sphingobacteriia</taxon>
        <taxon>Sphingobacteriales</taxon>
        <taxon>Sphingobacteriaceae</taxon>
        <taxon>Mucilaginibacter</taxon>
    </lineage>
</organism>
<dbReference type="Pfam" id="PF12680">
    <property type="entry name" value="SnoaL_2"/>
    <property type="match status" value="1"/>
</dbReference>
<dbReference type="SUPFAM" id="SSF54427">
    <property type="entry name" value="NTF2-like"/>
    <property type="match status" value="1"/>
</dbReference>
<dbReference type="Gene3D" id="3.10.450.50">
    <property type="match status" value="1"/>
</dbReference>
<sequence>MKKIYPAFIALALTTSACVHTSGYDEYQTAKNRETINQFFDAFNKHDFKLMSSYYADTAKFLDPSLGKDFVSQSHAQTTAKYTQLAGMFPNLKDSLTNTIAKDDQVITQFISTGTAADGKSFNLPICTVFKLKDGKIISDATYYDSKM</sequence>
<accession>A0A6I4HY18</accession>
<dbReference type="KEGG" id="mgik:GO620_007440"/>
<protein>
    <submittedName>
        <fullName evidence="1">Nuclear transport factor 2 family protein</fullName>
    </submittedName>
</protein>
<dbReference type="InterPro" id="IPR032710">
    <property type="entry name" value="NTF2-like_dom_sf"/>
</dbReference>
<dbReference type="InterPro" id="IPR037401">
    <property type="entry name" value="SnoaL-like"/>
</dbReference>
<dbReference type="RefSeq" id="WP_157523858.1">
    <property type="nucleotide sequence ID" value="NZ_CP066775.1"/>
</dbReference>
<evidence type="ECO:0000313" key="1">
    <source>
        <dbReference type="EMBL" id="QQL51270.1"/>
    </source>
</evidence>
<dbReference type="PROSITE" id="PS51257">
    <property type="entry name" value="PROKAR_LIPOPROTEIN"/>
    <property type="match status" value="1"/>
</dbReference>
<dbReference type="Proteomes" id="UP000429232">
    <property type="component" value="Chromosome"/>
</dbReference>
<dbReference type="EMBL" id="CP066775">
    <property type="protein sequence ID" value="QQL51270.1"/>
    <property type="molecule type" value="Genomic_DNA"/>
</dbReference>
<evidence type="ECO:0000313" key="2">
    <source>
        <dbReference type="Proteomes" id="UP000429232"/>
    </source>
</evidence>
<gene>
    <name evidence="1" type="ORF">GO620_007440</name>
</gene>
<proteinExistence type="predicted"/>
<reference evidence="1 2" key="1">
    <citation type="submission" date="2020-12" db="EMBL/GenBank/DDBJ databases">
        <title>HMF7856_wgs.fasta genome submission.</title>
        <authorList>
            <person name="Kang H."/>
            <person name="Kim H."/>
            <person name="Joh K."/>
        </authorList>
    </citation>
    <scope>NUCLEOTIDE SEQUENCE [LARGE SCALE GENOMIC DNA]</scope>
    <source>
        <strain evidence="1 2">HMF7856</strain>
    </source>
</reference>